<dbReference type="SUPFAM" id="SSF158682">
    <property type="entry name" value="TerB-like"/>
    <property type="match status" value="1"/>
</dbReference>
<dbReference type="OrthoDB" id="980637at2"/>
<gene>
    <name evidence="1" type="ORF">SAMN05661096_01920</name>
</gene>
<dbReference type="RefSeq" id="WP_085516830.1">
    <property type="nucleotide sequence ID" value="NZ_FXAW01000003.1"/>
</dbReference>
<dbReference type="Gene3D" id="1.10.3680.10">
    <property type="entry name" value="TerB-like"/>
    <property type="match status" value="2"/>
</dbReference>
<accession>A0A1X7JQC4</accession>
<evidence type="ECO:0000313" key="2">
    <source>
        <dbReference type="Proteomes" id="UP000193804"/>
    </source>
</evidence>
<evidence type="ECO:0000313" key="1">
    <source>
        <dbReference type="EMBL" id="SMG29904.1"/>
    </source>
</evidence>
<dbReference type="CDD" id="cd07177">
    <property type="entry name" value="terB_like"/>
    <property type="match status" value="1"/>
</dbReference>
<proteinExistence type="predicted"/>
<keyword evidence="2" id="KW-1185">Reference proteome</keyword>
<name>A0A1X7JQC4_9BACT</name>
<reference evidence="2" key="1">
    <citation type="submission" date="2017-04" db="EMBL/GenBank/DDBJ databases">
        <authorList>
            <person name="Varghese N."/>
            <person name="Submissions S."/>
        </authorList>
    </citation>
    <scope>NUCLEOTIDE SEQUENCE [LARGE SCALE GENOMIC DNA]</scope>
    <source>
        <strain evidence="2">DSM 4125</strain>
    </source>
</reference>
<dbReference type="STRING" id="1028.SAMN05661096_01920"/>
<dbReference type="InterPro" id="IPR029024">
    <property type="entry name" value="TerB-like"/>
</dbReference>
<evidence type="ECO:0008006" key="3">
    <source>
        <dbReference type="Google" id="ProtNLM"/>
    </source>
</evidence>
<sequence>MLKEQLKILIKLATIDNELAEKEANLIEKIGKANGVTEDEIYQMMKNPEPFKSLETLSEDQRFEYLYNIIQLMKIDGKVYKSEIVFCQEIAQKLGYKKKAVAELSKSIYSDPSITSDREQLKDRLRKYSTR</sequence>
<dbReference type="EMBL" id="FXAW01000003">
    <property type="protein sequence ID" value="SMG29904.1"/>
    <property type="molecule type" value="Genomic_DNA"/>
</dbReference>
<dbReference type="AlphaFoldDB" id="A0A1X7JQC4"/>
<protein>
    <recommendedName>
        <fullName evidence="3">Tellurite resistance protein TerB</fullName>
    </recommendedName>
</protein>
<dbReference type="Proteomes" id="UP000193804">
    <property type="component" value="Unassembled WGS sequence"/>
</dbReference>
<organism evidence="1 2">
    <name type="scientific">Marivirga sericea</name>
    <dbReference type="NCBI Taxonomy" id="1028"/>
    <lineage>
        <taxon>Bacteria</taxon>
        <taxon>Pseudomonadati</taxon>
        <taxon>Bacteroidota</taxon>
        <taxon>Cytophagia</taxon>
        <taxon>Cytophagales</taxon>
        <taxon>Marivirgaceae</taxon>
        <taxon>Marivirga</taxon>
    </lineage>
</organism>